<name>A0ABM1N2F9_NICVS</name>
<keyword evidence="1" id="KW-0472">Membrane</keyword>
<dbReference type="Proteomes" id="UP000695000">
    <property type="component" value="Unplaced"/>
</dbReference>
<dbReference type="RefSeq" id="XP_017781009.1">
    <property type="nucleotide sequence ID" value="XM_017925520.1"/>
</dbReference>
<evidence type="ECO:0000313" key="3">
    <source>
        <dbReference type="RefSeq" id="XP_017781009.1"/>
    </source>
</evidence>
<keyword evidence="1" id="KW-1133">Transmembrane helix</keyword>
<evidence type="ECO:0000256" key="1">
    <source>
        <dbReference type="SAM" id="Phobius"/>
    </source>
</evidence>
<feature type="transmembrane region" description="Helical" evidence="1">
    <location>
        <begin position="75"/>
        <end position="95"/>
    </location>
</feature>
<gene>
    <name evidence="3" type="primary">LOC108565860</name>
</gene>
<sequence length="120" mass="14330">MNYYAIFMYCKLFFIGNGMYRVTRKLRYYEMLMVHACMAFLKLCYETVRLVAILNDVVLENNFSVMVINSRRLHLLWYTITYFLVNVISIGPYWVRTSIFITSPIITIAIRLNIFQQLEA</sequence>
<keyword evidence="1" id="KW-0812">Transmembrane</keyword>
<proteinExistence type="predicted"/>
<keyword evidence="2" id="KW-1185">Reference proteome</keyword>
<dbReference type="GeneID" id="108565860"/>
<accession>A0ABM1N2F9</accession>
<organism evidence="2 3">
    <name type="scientific">Nicrophorus vespilloides</name>
    <name type="common">Boreal carrion beetle</name>
    <dbReference type="NCBI Taxonomy" id="110193"/>
    <lineage>
        <taxon>Eukaryota</taxon>
        <taxon>Metazoa</taxon>
        <taxon>Ecdysozoa</taxon>
        <taxon>Arthropoda</taxon>
        <taxon>Hexapoda</taxon>
        <taxon>Insecta</taxon>
        <taxon>Pterygota</taxon>
        <taxon>Neoptera</taxon>
        <taxon>Endopterygota</taxon>
        <taxon>Coleoptera</taxon>
        <taxon>Polyphaga</taxon>
        <taxon>Staphyliniformia</taxon>
        <taxon>Silphidae</taxon>
        <taxon>Nicrophorinae</taxon>
        <taxon>Nicrophorus</taxon>
    </lineage>
</organism>
<reference evidence="3" key="1">
    <citation type="submission" date="2025-08" db="UniProtKB">
        <authorList>
            <consortium name="RefSeq"/>
        </authorList>
    </citation>
    <scope>IDENTIFICATION</scope>
    <source>
        <tissue evidence="3">Whole Larva</tissue>
    </source>
</reference>
<evidence type="ECO:0000313" key="2">
    <source>
        <dbReference type="Proteomes" id="UP000695000"/>
    </source>
</evidence>
<protein>
    <submittedName>
        <fullName evidence="3">Uncharacterized protein LOC108565860 isoform X1</fullName>
    </submittedName>
</protein>